<proteinExistence type="predicted"/>
<dbReference type="SUPFAM" id="SSF48295">
    <property type="entry name" value="TrpR-like"/>
    <property type="match status" value="1"/>
</dbReference>
<dbReference type="Pfam" id="PF01527">
    <property type="entry name" value="HTH_Tnp_1"/>
    <property type="match status" value="1"/>
</dbReference>
<name>A0ABW9G7Q2_9GAMM</name>
<evidence type="ECO:0000313" key="2">
    <source>
        <dbReference type="Proteomes" id="UP001629953"/>
    </source>
</evidence>
<evidence type="ECO:0000313" key="1">
    <source>
        <dbReference type="EMBL" id="MFM2485719.1"/>
    </source>
</evidence>
<dbReference type="InterPro" id="IPR036388">
    <property type="entry name" value="WH-like_DNA-bd_sf"/>
</dbReference>
<sequence length="42" mass="4733">MSKGTRYTPEFKQEAVNQVIKHGYSVNDVSERLGISSKTLYA</sequence>
<keyword evidence="2" id="KW-1185">Reference proteome</keyword>
<dbReference type="Gene3D" id="1.10.10.10">
    <property type="entry name" value="Winged helix-like DNA-binding domain superfamily/Winged helix DNA-binding domain"/>
    <property type="match status" value="1"/>
</dbReference>
<protein>
    <submittedName>
        <fullName evidence="1">Transposase</fullName>
    </submittedName>
</protein>
<comment type="caution">
    <text evidence="1">The sequence shown here is derived from an EMBL/GenBank/DDBJ whole genome shotgun (WGS) entry which is preliminary data.</text>
</comment>
<gene>
    <name evidence="1" type="ORF">ABUE30_11735</name>
</gene>
<accession>A0ABW9G7Q2</accession>
<dbReference type="InterPro" id="IPR010921">
    <property type="entry name" value="Trp_repressor/repl_initiator"/>
</dbReference>
<organism evidence="1 2">
    <name type="scientific">Celerinatantimonas yamalensis</name>
    <dbReference type="NCBI Taxonomy" id="559956"/>
    <lineage>
        <taxon>Bacteria</taxon>
        <taxon>Pseudomonadati</taxon>
        <taxon>Pseudomonadota</taxon>
        <taxon>Gammaproteobacteria</taxon>
        <taxon>Celerinatantimonadaceae</taxon>
        <taxon>Celerinatantimonas</taxon>
    </lineage>
</organism>
<dbReference type="InterPro" id="IPR002514">
    <property type="entry name" value="Transposase_8"/>
</dbReference>
<dbReference type="Proteomes" id="UP001629953">
    <property type="component" value="Unassembled WGS sequence"/>
</dbReference>
<dbReference type="RefSeq" id="WP_408623969.1">
    <property type="nucleotide sequence ID" value="NZ_JBEQCT010000005.1"/>
</dbReference>
<reference evidence="1 2" key="1">
    <citation type="journal article" date="2013" name="Int. J. Syst. Evol. Microbiol.">
        <title>Celerinatantimonas yamalensis sp. nov., a cold-adapted diazotrophic bacterium from a cold permafrost brine.</title>
        <authorList>
            <person name="Shcherbakova V."/>
            <person name="Chuvilskaya N."/>
            <person name="Rivkina E."/>
            <person name="Demidov N."/>
            <person name="Uchaeva V."/>
            <person name="Suetin S."/>
            <person name="Suzina N."/>
            <person name="Gilichinsky D."/>
        </authorList>
    </citation>
    <scope>NUCLEOTIDE SEQUENCE [LARGE SCALE GENOMIC DNA]</scope>
    <source>
        <strain evidence="1 2">C7</strain>
    </source>
</reference>
<dbReference type="EMBL" id="JBEQCT010000005">
    <property type="protein sequence ID" value="MFM2485719.1"/>
    <property type="molecule type" value="Genomic_DNA"/>
</dbReference>